<dbReference type="Proteomes" id="UP000593576">
    <property type="component" value="Unassembled WGS sequence"/>
</dbReference>
<gene>
    <name evidence="1" type="ORF">Goshw_005348</name>
</gene>
<evidence type="ECO:0000313" key="2">
    <source>
        <dbReference type="Proteomes" id="UP000593576"/>
    </source>
</evidence>
<reference evidence="1 2" key="1">
    <citation type="journal article" date="2019" name="Genome Biol. Evol.">
        <title>Insights into the evolution of the New World diploid cottons (Gossypium, subgenus Houzingenia) based on genome sequencing.</title>
        <authorList>
            <person name="Grover C.E."/>
            <person name="Arick M.A. 2nd"/>
            <person name="Thrash A."/>
            <person name="Conover J.L."/>
            <person name="Sanders W.S."/>
            <person name="Peterson D.G."/>
            <person name="Frelichowski J.E."/>
            <person name="Scheffler J.A."/>
            <person name="Scheffler B.E."/>
            <person name="Wendel J.F."/>
        </authorList>
    </citation>
    <scope>NUCLEOTIDE SEQUENCE [LARGE SCALE GENOMIC DNA]</scope>
    <source>
        <strain evidence="1">1</strain>
        <tissue evidence="1">Leaf</tissue>
    </source>
</reference>
<protein>
    <submittedName>
        <fullName evidence="1">Uncharacterized protein</fullName>
    </submittedName>
</protein>
<accession>A0A7J9LEE4</accession>
<name>A0A7J9LEE4_GOSSC</name>
<dbReference type="AlphaFoldDB" id="A0A7J9LEE4"/>
<dbReference type="OrthoDB" id="10404522at2759"/>
<evidence type="ECO:0000313" key="1">
    <source>
        <dbReference type="EMBL" id="MBA0856956.1"/>
    </source>
</evidence>
<comment type="caution">
    <text evidence="1">The sequence shown here is derived from an EMBL/GenBank/DDBJ whole genome shotgun (WGS) entry which is preliminary data.</text>
</comment>
<feature type="non-terminal residue" evidence="1">
    <location>
        <position position="30"/>
    </location>
</feature>
<keyword evidence="2" id="KW-1185">Reference proteome</keyword>
<organism evidence="1 2">
    <name type="scientific">Gossypium schwendimanii</name>
    <name type="common">Cotton</name>
    <dbReference type="NCBI Taxonomy" id="34291"/>
    <lineage>
        <taxon>Eukaryota</taxon>
        <taxon>Viridiplantae</taxon>
        <taxon>Streptophyta</taxon>
        <taxon>Embryophyta</taxon>
        <taxon>Tracheophyta</taxon>
        <taxon>Spermatophyta</taxon>
        <taxon>Magnoliopsida</taxon>
        <taxon>eudicotyledons</taxon>
        <taxon>Gunneridae</taxon>
        <taxon>Pentapetalae</taxon>
        <taxon>rosids</taxon>
        <taxon>malvids</taxon>
        <taxon>Malvales</taxon>
        <taxon>Malvaceae</taxon>
        <taxon>Malvoideae</taxon>
        <taxon>Gossypium</taxon>
    </lineage>
</organism>
<dbReference type="EMBL" id="JABFAF010000006">
    <property type="protein sequence ID" value="MBA0856956.1"/>
    <property type="molecule type" value="Genomic_DNA"/>
</dbReference>
<sequence>MTFMIKRIFDLTGKRLINEEIEHENQPDEL</sequence>
<proteinExistence type="predicted"/>